<comment type="cofactor">
    <cofactor evidence="1">
        <name>thiamine diphosphate</name>
        <dbReference type="ChEBI" id="CHEBI:58937"/>
    </cofactor>
</comment>
<dbReference type="InterPro" id="IPR029061">
    <property type="entry name" value="THDP-binding"/>
</dbReference>
<dbReference type="InterPro" id="IPR009014">
    <property type="entry name" value="Transketo_C/PFOR_II"/>
</dbReference>
<dbReference type="SUPFAM" id="SSF52518">
    <property type="entry name" value="Thiamin diphosphate-binding fold (THDP-binding)"/>
    <property type="match status" value="1"/>
</dbReference>
<dbReference type="InterPro" id="IPR033248">
    <property type="entry name" value="Transketolase_C"/>
</dbReference>
<evidence type="ECO:0000313" key="5">
    <source>
        <dbReference type="EMBL" id="MCH1624892.1"/>
    </source>
</evidence>
<organism evidence="5 6">
    <name type="scientific">Fredinandcohnia quinoae</name>
    <dbReference type="NCBI Taxonomy" id="2918902"/>
    <lineage>
        <taxon>Bacteria</taxon>
        <taxon>Bacillati</taxon>
        <taxon>Bacillota</taxon>
        <taxon>Bacilli</taxon>
        <taxon>Bacillales</taxon>
        <taxon>Bacillaceae</taxon>
        <taxon>Fredinandcohnia</taxon>
    </lineage>
</organism>
<dbReference type="AlphaFoldDB" id="A0AAW5E4S4"/>
<dbReference type="PANTHER" id="PTHR43825:SF5">
    <property type="entry name" value="HYPOTHETICAL TRANSKETOLASE FAMILY PROTEIN"/>
    <property type="match status" value="1"/>
</dbReference>
<dbReference type="Proteomes" id="UP001431131">
    <property type="component" value="Unassembled WGS sequence"/>
</dbReference>
<feature type="domain" description="Transketolase-like pyrimidine-binding" evidence="4">
    <location>
        <begin position="1"/>
        <end position="164"/>
    </location>
</feature>
<evidence type="ECO:0000256" key="1">
    <source>
        <dbReference type="ARBA" id="ARBA00001964"/>
    </source>
</evidence>
<evidence type="ECO:0000256" key="2">
    <source>
        <dbReference type="ARBA" id="ARBA00007131"/>
    </source>
</evidence>
<proteinExistence type="inferred from homology"/>
<gene>
    <name evidence="5" type="ORF">MJG50_06100</name>
</gene>
<dbReference type="InterPro" id="IPR051157">
    <property type="entry name" value="PDH/Transketolase"/>
</dbReference>
<dbReference type="EMBL" id="JAKTTI010000006">
    <property type="protein sequence ID" value="MCH1624892.1"/>
    <property type="molecule type" value="Genomic_DNA"/>
</dbReference>
<evidence type="ECO:0000256" key="3">
    <source>
        <dbReference type="ARBA" id="ARBA00023052"/>
    </source>
</evidence>
<dbReference type="InterPro" id="IPR005475">
    <property type="entry name" value="Transketolase-like_Pyr-bd"/>
</dbReference>
<evidence type="ECO:0000259" key="4">
    <source>
        <dbReference type="SMART" id="SM00861"/>
    </source>
</evidence>
<keyword evidence="6" id="KW-1185">Reference proteome</keyword>
<dbReference type="SMART" id="SM00861">
    <property type="entry name" value="Transket_pyr"/>
    <property type="match status" value="1"/>
</dbReference>
<dbReference type="RefSeq" id="WP_240253681.1">
    <property type="nucleotide sequence ID" value="NZ_JAKTTI010000006.1"/>
</dbReference>
<dbReference type="CDD" id="cd07033">
    <property type="entry name" value="TPP_PYR_DXS_TK_like"/>
    <property type="match status" value="1"/>
</dbReference>
<comment type="similarity">
    <text evidence="2">Belongs to the transketolase family.</text>
</comment>
<comment type="caution">
    <text evidence="5">The sequence shown here is derived from an EMBL/GenBank/DDBJ whole genome shotgun (WGS) entry which is preliminary data.</text>
</comment>
<dbReference type="SUPFAM" id="SSF52922">
    <property type="entry name" value="TK C-terminal domain-like"/>
    <property type="match status" value="1"/>
</dbReference>
<dbReference type="Gene3D" id="3.40.50.920">
    <property type="match status" value="1"/>
</dbReference>
<accession>A0AAW5E4S4</accession>
<evidence type="ECO:0000313" key="6">
    <source>
        <dbReference type="Proteomes" id="UP001431131"/>
    </source>
</evidence>
<reference evidence="5" key="1">
    <citation type="submission" date="2022-02" db="EMBL/GenBank/DDBJ databases">
        <title>Fredinandcohnia quinoae sp. nov. isolated from Chenopodium quinoa seeds.</title>
        <authorList>
            <person name="Saati-Santamaria Z."/>
            <person name="Flores-Felix J.D."/>
            <person name="Igual J.M."/>
            <person name="Velazquez E."/>
            <person name="Garcia-Fraile P."/>
            <person name="Martinez-Molina E."/>
        </authorList>
    </citation>
    <scope>NUCLEOTIDE SEQUENCE</scope>
    <source>
        <strain evidence="5">SECRCQ15</strain>
    </source>
</reference>
<dbReference type="Gene3D" id="3.40.50.970">
    <property type="match status" value="1"/>
</dbReference>
<dbReference type="Pfam" id="PF02779">
    <property type="entry name" value="Transket_pyr"/>
    <property type="match status" value="1"/>
</dbReference>
<dbReference type="PANTHER" id="PTHR43825">
    <property type="entry name" value="PYRUVATE DEHYDROGENASE E1 COMPONENT"/>
    <property type="match status" value="1"/>
</dbReference>
<keyword evidence="3" id="KW-0786">Thiamine pyrophosphate</keyword>
<protein>
    <submittedName>
        <fullName evidence="5">1-deoxy-D-xylulose-5-phosphate synthase</fullName>
    </submittedName>
</protein>
<name>A0AAW5E4S4_9BACI</name>
<sequence length="314" mass="34050">MRDTFVRTLTDLAEKDKNVMLVTGDLGFGVLKNYWETYPEQFINAGIAEQNMTGLAAGMALEGKIVFTYSIGNFPTLRCLEQIRNDAAYHNANVKIVAVGGGFAYGALGMSHHATEDIAIMRALPDVIVLSPGDIIETEAAVKSLYEWEGTGYLRLGRGGGRAVHNGPIDFEIGKAIPILEGSRVAIFSTGEILEEANKAAIELNQLGISTGLYSFPTVKPIDAELIQRVAKEVDLIVTVEEHNILGGFGGAVAEVLAGTFGNRAHFERIGLEDRYSEIVGSQEYLRDSYGMSAYKIVNKISNLVVSGYVIHET</sequence>
<dbReference type="FunFam" id="3.40.50.970:FF:000129">
    <property type="entry name" value="Transketolase"/>
    <property type="match status" value="1"/>
</dbReference>
<dbReference type="Pfam" id="PF02780">
    <property type="entry name" value="Transketolase_C"/>
    <property type="match status" value="1"/>
</dbReference>